<gene>
    <name evidence="2" type="ORF">BECKLFY1418C_GA0070996_101217</name>
</gene>
<proteinExistence type="predicted"/>
<feature type="compositionally biased region" description="Basic and acidic residues" evidence="1">
    <location>
        <begin position="174"/>
        <end position="184"/>
    </location>
</feature>
<evidence type="ECO:0000256" key="1">
    <source>
        <dbReference type="SAM" id="MobiDB-lite"/>
    </source>
</evidence>
<evidence type="ECO:0000313" key="2">
    <source>
        <dbReference type="EMBL" id="VFK14981.1"/>
    </source>
</evidence>
<dbReference type="EMBL" id="CAADFN010000012">
    <property type="protein sequence ID" value="VFK14981.1"/>
    <property type="molecule type" value="Genomic_DNA"/>
</dbReference>
<dbReference type="AlphaFoldDB" id="A0A450WDE0"/>
<protein>
    <submittedName>
        <fullName evidence="2">Uncharacterized protein</fullName>
    </submittedName>
</protein>
<organism evidence="2">
    <name type="scientific">Candidatus Kentrum sp. LFY</name>
    <dbReference type="NCBI Taxonomy" id="2126342"/>
    <lineage>
        <taxon>Bacteria</taxon>
        <taxon>Pseudomonadati</taxon>
        <taxon>Pseudomonadota</taxon>
        <taxon>Gammaproteobacteria</taxon>
        <taxon>Candidatus Kentrum</taxon>
    </lineage>
</organism>
<name>A0A450WDE0_9GAMM</name>
<accession>A0A450WDE0</accession>
<reference evidence="2" key="1">
    <citation type="submission" date="2019-02" db="EMBL/GenBank/DDBJ databases">
        <authorList>
            <person name="Gruber-Vodicka R. H."/>
            <person name="Seah K. B. B."/>
        </authorList>
    </citation>
    <scope>NUCLEOTIDE SEQUENCE</scope>
    <source>
        <strain evidence="2">BECK_BY7</strain>
    </source>
</reference>
<feature type="region of interest" description="Disordered" evidence="1">
    <location>
        <begin position="158"/>
        <end position="184"/>
    </location>
</feature>
<sequence length="184" mass="21011">MESKIKEIEQIIPAGDWFMESTSDSQYRPSVFLPLACWARVRFEDGEVRVVGMIPRANSLGFAEDSENFGGYMHGFELKPMPKRSWWLHVTDSPDDPTQRMEDWEETISGWLDHEQPEEISVFDVLKDAVDVAPGDMDFVVSNRVADILEKLGWEKAGPGLYRQKSPHVANSRENPERLSEPKG</sequence>